<dbReference type="InterPro" id="IPR029759">
    <property type="entry name" value="GPX_AS"/>
</dbReference>
<evidence type="ECO:0000256" key="3">
    <source>
        <dbReference type="ARBA" id="ARBA00023002"/>
    </source>
</evidence>
<comment type="caution">
    <text evidence="6">The sequence shown here is derived from an EMBL/GenBank/DDBJ whole genome shotgun (WGS) entry which is preliminary data.</text>
</comment>
<evidence type="ECO:0000256" key="2">
    <source>
        <dbReference type="ARBA" id="ARBA00022559"/>
    </source>
</evidence>
<feature type="active site" evidence="4">
    <location>
        <position position="35"/>
    </location>
</feature>
<gene>
    <name evidence="6" type="ORF">D4T97_017640</name>
</gene>
<dbReference type="PROSITE" id="PS51355">
    <property type="entry name" value="GLUTATHIONE_PEROXID_3"/>
    <property type="match status" value="1"/>
</dbReference>
<dbReference type="PROSITE" id="PS00460">
    <property type="entry name" value="GLUTATHIONE_PEROXID_1"/>
    <property type="match status" value="1"/>
</dbReference>
<dbReference type="RefSeq" id="WP_126052097.1">
    <property type="nucleotide sequence ID" value="NZ_QYTV02000011.1"/>
</dbReference>
<dbReference type="Pfam" id="PF00255">
    <property type="entry name" value="GSHPx"/>
    <property type="match status" value="1"/>
</dbReference>
<dbReference type="PANTHER" id="PTHR11592:SF78">
    <property type="entry name" value="GLUTATHIONE PEROXIDASE"/>
    <property type="match status" value="1"/>
</dbReference>
<dbReference type="PANTHER" id="PTHR11592">
    <property type="entry name" value="GLUTATHIONE PEROXIDASE"/>
    <property type="match status" value="1"/>
</dbReference>
<name>A0A429XUA8_9BACI</name>
<dbReference type="SUPFAM" id="SSF52833">
    <property type="entry name" value="Thioredoxin-like"/>
    <property type="match status" value="1"/>
</dbReference>
<comment type="similarity">
    <text evidence="1 5">Belongs to the glutathione peroxidase family.</text>
</comment>
<dbReference type="OrthoDB" id="9789406at2"/>
<accession>A0A429XUA8</accession>
<dbReference type="EMBL" id="QYTV02000011">
    <property type="protein sequence ID" value="RST71741.1"/>
    <property type="molecule type" value="Genomic_DNA"/>
</dbReference>
<dbReference type="GO" id="GO:0004601">
    <property type="term" value="F:peroxidase activity"/>
    <property type="evidence" value="ECO:0007669"/>
    <property type="project" value="UniProtKB-KW"/>
</dbReference>
<keyword evidence="7" id="KW-1185">Reference proteome</keyword>
<dbReference type="PIRSF" id="PIRSF000303">
    <property type="entry name" value="Glutathion_perox"/>
    <property type="match status" value="1"/>
</dbReference>
<reference evidence="6" key="1">
    <citation type="submission" date="2018-12" db="EMBL/GenBank/DDBJ databases">
        <authorList>
            <person name="Sun L."/>
            <person name="Chen Z."/>
        </authorList>
    </citation>
    <scope>NUCLEOTIDE SEQUENCE [LARGE SCALE GENOMIC DNA]</scope>
    <source>
        <strain evidence="6">3-2-2</strain>
    </source>
</reference>
<dbReference type="CDD" id="cd00340">
    <property type="entry name" value="GSH_Peroxidase"/>
    <property type="match status" value="1"/>
</dbReference>
<keyword evidence="3 5" id="KW-0560">Oxidoreductase</keyword>
<dbReference type="Proteomes" id="UP000287156">
    <property type="component" value="Unassembled WGS sequence"/>
</dbReference>
<evidence type="ECO:0000313" key="6">
    <source>
        <dbReference type="EMBL" id="RST71741.1"/>
    </source>
</evidence>
<protein>
    <recommendedName>
        <fullName evidence="5">Glutathione peroxidase</fullName>
    </recommendedName>
</protein>
<dbReference type="FunFam" id="3.40.30.10:FF:000010">
    <property type="entry name" value="Glutathione peroxidase"/>
    <property type="match status" value="1"/>
</dbReference>
<keyword evidence="2 5" id="KW-0575">Peroxidase</keyword>
<dbReference type="PRINTS" id="PR01011">
    <property type="entry name" value="GLUTPROXDASE"/>
</dbReference>
<dbReference type="AlphaFoldDB" id="A0A429XUA8"/>
<evidence type="ECO:0000256" key="1">
    <source>
        <dbReference type="ARBA" id="ARBA00006926"/>
    </source>
</evidence>
<dbReference type="GO" id="GO:0034599">
    <property type="term" value="P:cellular response to oxidative stress"/>
    <property type="evidence" value="ECO:0007669"/>
    <property type="project" value="TreeGrafter"/>
</dbReference>
<dbReference type="InterPro" id="IPR036249">
    <property type="entry name" value="Thioredoxin-like_sf"/>
</dbReference>
<evidence type="ECO:0000256" key="4">
    <source>
        <dbReference type="PIRSR" id="PIRSR000303-1"/>
    </source>
</evidence>
<evidence type="ECO:0000256" key="5">
    <source>
        <dbReference type="RuleBase" id="RU000499"/>
    </source>
</evidence>
<organism evidence="6 7">
    <name type="scientific">Siminovitchia acidinfaciens</name>
    <dbReference type="NCBI Taxonomy" id="2321395"/>
    <lineage>
        <taxon>Bacteria</taxon>
        <taxon>Bacillati</taxon>
        <taxon>Bacillota</taxon>
        <taxon>Bacilli</taxon>
        <taxon>Bacillales</taxon>
        <taxon>Bacillaceae</taxon>
        <taxon>Siminovitchia</taxon>
    </lineage>
</organism>
<dbReference type="Gene3D" id="3.40.30.10">
    <property type="entry name" value="Glutaredoxin"/>
    <property type="match status" value="1"/>
</dbReference>
<sequence>MTIYEFTVHTPEGREVSLKEYGGRPLLIVNTASKCGFTPQLKELQKLYDLYKDKGFVILGFPSSQFMNQEFDNMQHTLDFCRVNYGVTFPVFTKTTVKGEEAHPLFKFLTESKKGLLTNEIKWNFTKFLINRQGHVVKRYAPQTNPTKIEKDLKKLF</sequence>
<dbReference type="InterPro" id="IPR000889">
    <property type="entry name" value="Glutathione_peroxidase"/>
</dbReference>
<evidence type="ECO:0000313" key="7">
    <source>
        <dbReference type="Proteomes" id="UP000287156"/>
    </source>
</evidence>
<proteinExistence type="inferred from homology"/>